<evidence type="ECO:0000256" key="12">
    <source>
        <dbReference type="SAM" id="SignalP"/>
    </source>
</evidence>
<dbReference type="EMBL" id="VIIS01001306">
    <property type="protein sequence ID" value="KAF0299970.1"/>
    <property type="molecule type" value="Genomic_DNA"/>
</dbReference>
<evidence type="ECO:0000256" key="6">
    <source>
        <dbReference type="ARBA" id="ARBA00022737"/>
    </source>
</evidence>
<dbReference type="PROSITE" id="PS50814">
    <property type="entry name" value="WIF"/>
    <property type="match status" value="1"/>
</dbReference>
<evidence type="ECO:0000256" key="11">
    <source>
        <dbReference type="SAM" id="Phobius"/>
    </source>
</evidence>
<keyword evidence="3" id="KW-0964">Secreted</keyword>
<keyword evidence="16" id="KW-1185">Reference proteome</keyword>
<dbReference type="Gene3D" id="2.60.40.2170">
    <property type="entry name" value="Wnt, WIF domain"/>
    <property type="match status" value="1"/>
</dbReference>
<evidence type="ECO:0000256" key="2">
    <source>
        <dbReference type="ARBA" id="ARBA00022473"/>
    </source>
</evidence>
<evidence type="ECO:0000256" key="5">
    <source>
        <dbReference type="ARBA" id="ARBA00022729"/>
    </source>
</evidence>
<dbReference type="Proteomes" id="UP000440578">
    <property type="component" value="Unassembled WGS sequence"/>
</dbReference>
<evidence type="ECO:0000256" key="4">
    <source>
        <dbReference type="ARBA" id="ARBA00022536"/>
    </source>
</evidence>
<dbReference type="PROSITE" id="PS00022">
    <property type="entry name" value="EGF_1"/>
    <property type="match status" value="2"/>
</dbReference>
<comment type="caution">
    <text evidence="15">The sequence shown here is derived from an EMBL/GenBank/DDBJ whole genome shotgun (WGS) entry which is preliminary data.</text>
</comment>
<evidence type="ECO:0000256" key="3">
    <source>
        <dbReference type="ARBA" id="ARBA00022525"/>
    </source>
</evidence>
<keyword evidence="11" id="KW-0812">Transmembrane</keyword>
<keyword evidence="7 9" id="KW-1015">Disulfide bond</keyword>
<comment type="caution">
    <text evidence="9">Lacks conserved residue(s) required for the propagation of feature annotation.</text>
</comment>
<feature type="domain" description="WIF" evidence="14">
    <location>
        <begin position="145"/>
        <end position="283"/>
    </location>
</feature>
<keyword evidence="6" id="KW-0677">Repeat</keyword>
<proteinExistence type="predicted"/>
<dbReference type="AlphaFoldDB" id="A0A6A4W8I2"/>
<feature type="chain" id="PRO_5025362508" evidence="12">
    <location>
        <begin position="28"/>
        <end position="440"/>
    </location>
</feature>
<evidence type="ECO:0000256" key="9">
    <source>
        <dbReference type="PROSITE-ProRule" id="PRU00076"/>
    </source>
</evidence>
<feature type="disulfide bond" evidence="9">
    <location>
        <begin position="357"/>
        <end position="367"/>
    </location>
</feature>
<evidence type="ECO:0000256" key="10">
    <source>
        <dbReference type="SAM" id="MobiDB-lite"/>
    </source>
</evidence>
<feature type="compositionally biased region" description="Basic residues" evidence="10">
    <location>
        <begin position="120"/>
        <end position="137"/>
    </location>
</feature>
<feature type="disulfide bond" evidence="9">
    <location>
        <begin position="375"/>
        <end position="384"/>
    </location>
</feature>
<organism evidence="15 16">
    <name type="scientific">Amphibalanus amphitrite</name>
    <name type="common">Striped barnacle</name>
    <name type="synonym">Balanus amphitrite</name>
    <dbReference type="NCBI Taxonomy" id="1232801"/>
    <lineage>
        <taxon>Eukaryota</taxon>
        <taxon>Metazoa</taxon>
        <taxon>Ecdysozoa</taxon>
        <taxon>Arthropoda</taxon>
        <taxon>Crustacea</taxon>
        <taxon>Multicrustacea</taxon>
        <taxon>Cirripedia</taxon>
        <taxon>Thoracica</taxon>
        <taxon>Thoracicalcarea</taxon>
        <taxon>Balanomorpha</taxon>
        <taxon>Balanoidea</taxon>
        <taxon>Balanidae</taxon>
        <taxon>Amphibalaninae</taxon>
        <taxon>Amphibalanus</taxon>
    </lineage>
</organism>
<dbReference type="SUPFAM" id="SSF57196">
    <property type="entry name" value="EGF/Laminin"/>
    <property type="match status" value="1"/>
</dbReference>
<dbReference type="GO" id="GO:0005102">
    <property type="term" value="F:signaling receptor binding"/>
    <property type="evidence" value="ECO:0007669"/>
    <property type="project" value="TreeGrafter"/>
</dbReference>
<feature type="signal peptide" evidence="12">
    <location>
        <begin position="1"/>
        <end position="27"/>
    </location>
</feature>
<evidence type="ECO:0000256" key="7">
    <source>
        <dbReference type="ARBA" id="ARBA00023157"/>
    </source>
</evidence>
<dbReference type="FunFam" id="2.10.25.10:FF:000020">
    <property type="entry name" value="Latent-transforming growth factor beta-binding protein 1"/>
    <property type="match status" value="1"/>
</dbReference>
<gene>
    <name evidence="15" type="primary">shf</name>
    <name evidence="15" type="ORF">FJT64_027418</name>
</gene>
<comment type="subcellular location">
    <subcellularLocation>
        <location evidence="1">Secreted</location>
    </subcellularLocation>
</comment>
<name>A0A6A4W8I2_AMPAM</name>
<dbReference type="GO" id="GO:0009986">
    <property type="term" value="C:cell surface"/>
    <property type="evidence" value="ECO:0007669"/>
    <property type="project" value="TreeGrafter"/>
</dbReference>
<evidence type="ECO:0000256" key="8">
    <source>
        <dbReference type="ARBA" id="ARBA00023180"/>
    </source>
</evidence>
<keyword evidence="4 9" id="KW-0245">EGF-like domain</keyword>
<dbReference type="OrthoDB" id="6362829at2759"/>
<dbReference type="PROSITE" id="PS01186">
    <property type="entry name" value="EGF_2"/>
    <property type="match status" value="2"/>
</dbReference>
<dbReference type="InterPro" id="IPR050969">
    <property type="entry name" value="Dev_Signal_Modulators"/>
</dbReference>
<feature type="domain" description="EGF-like" evidence="13">
    <location>
        <begin position="353"/>
        <end position="385"/>
    </location>
</feature>
<feature type="region of interest" description="Disordered" evidence="10">
    <location>
        <begin position="31"/>
        <end position="144"/>
    </location>
</feature>
<feature type="compositionally biased region" description="Low complexity" evidence="10">
    <location>
        <begin position="31"/>
        <end position="49"/>
    </location>
</feature>
<dbReference type="SMART" id="SM00469">
    <property type="entry name" value="WIF"/>
    <property type="match status" value="1"/>
</dbReference>
<feature type="transmembrane region" description="Helical" evidence="11">
    <location>
        <begin position="238"/>
        <end position="261"/>
    </location>
</feature>
<feature type="disulfide bond" evidence="9">
    <location>
        <begin position="311"/>
        <end position="320"/>
    </location>
</feature>
<protein>
    <submittedName>
        <fullName evidence="15">Protein shifted</fullName>
    </submittedName>
</protein>
<dbReference type="SMART" id="SM00181">
    <property type="entry name" value="EGF"/>
    <property type="match status" value="4"/>
</dbReference>
<dbReference type="InterPro" id="IPR000742">
    <property type="entry name" value="EGF"/>
</dbReference>
<evidence type="ECO:0000259" key="13">
    <source>
        <dbReference type="PROSITE" id="PS50026"/>
    </source>
</evidence>
<feature type="compositionally biased region" description="Low complexity" evidence="10">
    <location>
        <begin position="74"/>
        <end position="99"/>
    </location>
</feature>
<keyword evidence="11" id="KW-0472">Membrane</keyword>
<dbReference type="PANTHER" id="PTHR14949:SF32">
    <property type="entry name" value="WNT INHIBITORY FACTOR 1"/>
    <property type="match status" value="1"/>
</dbReference>
<evidence type="ECO:0000256" key="1">
    <source>
        <dbReference type="ARBA" id="ARBA00004613"/>
    </source>
</evidence>
<dbReference type="Pfam" id="PF02019">
    <property type="entry name" value="WIF"/>
    <property type="match status" value="1"/>
</dbReference>
<dbReference type="CDD" id="cd00054">
    <property type="entry name" value="EGF_CA"/>
    <property type="match status" value="2"/>
</dbReference>
<sequence>MRCVRADPMELTGCWLALMLLLVPGLGQVGSQQDAGPGRPAATASAHSPPARRDANATALRTVSGSPPSPEPPSSTSSRSEPSDPGSSTARRSATSGRPRGQRAAADPSGAAGDTTGRGRQGRRRPGGSDRGRRHRGEHSDDLGLWIDPDQIEQFSGYRIQIPIIIKGQLLSHIMDPNFERYLPMIPAEVGYVNFTWSSGRRRYNYSFYELASDDTTVLMPPIVSINRSGRVPKKARMFSIVLPCVGNVSGVVFFTVGLDVMTRRRGRRVRGMPLRLRLKKECRISHGPDPECDKRCGNGGFCSADGQCQCPLGYMGKYCNMALCYPQCMNGGTCVKPGKCECQLGYQGPHCEGGKCLVPCQNGGRCRGVNRCRCRSGYSGDHCEVVARQPCRRCRHGQCVGSRCECDRGWFGRRCNKRKRGRKGRWRKGRRRHRPRTRS</sequence>
<dbReference type="PROSITE" id="PS50026">
    <property type="entry name" value="EGF_3"/>
    <property type="match status" value="2"/>
</dbReference>
<dbReference type="InterPro" id="IPR038677">
    <property type="entry name" value="WIF_sf"/>
</dbReference>
<dbReference type="GO" id="GO:0005576">
    <property type="term" value="C:extracellular region"/>
    <property type="evidence" value="ECO:0007669"/>
    <property type="project" value="UniProtKB-SubCell"/>
</dbReference>
<reference evidence="15 16" key="1">
    <citation type="submission" date="2019-07" db="EMBL/GenBank/DDBJ databases">
        <title>Draft genome assembly of a fouling barnacle, Amphibalanus amphitrite (Darwin, 1854): The first reference genome for Thecostraca.</title>
        <authorList>
            <person name="Kim W."/>
        </authorList>
    </citation>
    <scope>NUCLEOTIDE SEQUENCE [LARGE SCALE GENOMIC DNA]</scope>
    <source>
        <strain evidence="15">SNU_AA5</strain>
        <tissue evidence="15">Soma without cirri and trophi</tissue>
    </source>
</reference>
<evidence type="ECO:0000313" key="16">
    <source>
        <dbReference type="Proteomes" id="UP000440578"/>
    </source>
</evidence>
<keyword evidence="2" id="KW-0217">Developmental protein</keyword>
<keyword evidence="11" id="KW-1133">Transmembrane helix</keyword>
<dbReference type="InterPro" id="IPR013032">
    <property type="entry name" value="EGF-like_CS"/>
</dbReference>
<accession>A0A6A4W8I2</accession>
<dbReference type="Gene3D" id="2.10.25.10">
    <property type="entry name" value="Laminin"/>
    <property type="match status" value="2"/>
</dbReference>
<dbReference type="Pfam" id="PF12661">
    <property type="entry name" value="hEGF"/>
    <property type="match status" value="3"/>
</dbReference>
<evidence type="ECO:0000313" key="15">
    <source>
        <dbReference type="EMBL" id="KAF0299970.1"/>
    </source>
</evidence>
<dbReference type="InterPro" id="IPR003306">
    <property type="entry name" value="WIF"/>
</dbReference>
<keyword evidence="5 12" id="KW-0732">Signal</keyword>
<evidence type="ECO:0000259" key="14">
    <source>
        <dbReference type="PROSITE" id="PS50814"/>
    </source>
</evidence>
<keyword evidence="8" id="KW-0325">Glycoprotein</keyword>
<feature type="domain" description="EGF-like" evidence="13">
    <location>
        <begin position="289"/>
        <end position="321"/>
    </location>
</feature>
<dbReference type="PANTHER" id="PTHR14949">
    <property type="entry name" value="EGF-LIKE-DOMAIN, MULTIPLE 7, 8"/>
    <property type="match status" value="1"/>
</dbReference>
<feature type="disulfide bond" evidence="9">
    <location>
        <begin position="293"/>
        <end position="303"/>
    </location>
</feature>